<protein>
    <submittedName>
        <fullName evidence="2">Uncharacterized protein</fullName>
    </submittedName>
</protein>
<proteinExistence type="predicted"/>
<dbReference type="AlphaFoldDB" id="A0A3N0Y371"/>
<dbReference type="PANTHER" id="PTHR38706">
    <property type="entry name" value="SI:CH211-198C19.1-RELATED"/>
    <property type="match status" value="1"/>
</dbReference>
<evidence type="ECO:0000256" key="1">
    <source>
        <dbReference type="SAM" id="SignalP"/>
    </source>
</evidence>
<dbReference type="EMBL" id="RJVU01053127">
    <property type="protein sequence ID" value="ROL40642.1"/>
    <property type="molecule type" value="Genomic_DNA"/>
</dbReference>
<evidence type="ECO:0000313" key="2">
    <source>
        <dbReference type="EMBL" id="ROL40642.1"/>
    </source>
</evidence>
<sequence>MGAMRLCFLLFCLFLATVSSVRKLNNTDELKNIKYANSAPRHGLQLLFWFAQKVLNVDKNNVLILDSNFDPHRGDFGFHRYLNKEGILPSLSFLQSYYSVGNLKSPGAKALPAYVQRYYRNTNVPQRNMDRLIVSMEQNKPKRILRVFITSHNLHKNDFNPSDTYEIDPALILQIGNPYNCTLDQNNNYGTIYTMTRNTQDTEYDRCRQFLTKTGYSSTDCTHSHFSRKKRSPYLQCNTYEGIKLELKATTEGHAKLVWEIPAEIMDNSKYVHTEICQNTYSSDTNEVYTEVRKQLNIYESSGALDTSFSLKAGLQPRLRLYSSLFDFQFTNPYIWYGPEFDGANGLIPTRIKGFDASLQLYAEDGKACARLYIKKTFSNWKDVFDKSWVGFYTSSQDKNDGYSTYQYADKFAKTENHFTHNYDVYQYDSSLAMAPGVQIRFLLDKQYNNVLAQTTPWEGIEVVTVLPSDCGTPNPSLQPELNGPEFFYGPELDDAGLQLFTEDGKASAQLYIKKTFTDWKDTFSYSWVGFYTSSQNKNDEYYTYSYAVKFEKMADDNENYYIYQYKSNLDIAPGVQIRFMIDKSYDKASVQTEPWKSSE</sequence>
<evidence type="ECO:0000313" key="3">
    <source>
        <dbReference type="Proteomes" id="UP000281406"/>
    </source>
</evidence>
<dbReference type="Proteomes" id="UP000281406">
    <property type="component" value="Unassembled WGS sequence"/>
</dbReference>
<keyword evidence="3" id="KW-1185">Reference proteome</keyword>
<keyword evidence="1" id="KW-0732">Signal</keyword>
<comment type="caution">
    <text evidence="2">The sequence shown here is derived from an EMBL/GenBank/DDBJ whole genome shotgun (WGS) entry which is preliminary data.</text>
</comment>
<reference evidence="2 3" key="1">
    <citation type="submission" date="2018-10" db="EMBL/GenBank/DDBJ databases">
        <title>Genome assembly for a Yunnan-Guizhou Plateau 3E fish, Anabarilius grahami (Regan), and its evolutionary and genetic applications.</title>
        <authorList>
            <person name="Jiang W."/>
        </authorList>
    </citation>
    <scope>NUCLEOTIDE SEQUENCE [LARGE SCALE GENOMIC DNA]</scope>
    <source>
        <strain evidence="2">AG-KIZ</strain>
        <tissue evidence="2">Muscle</tissue>
    </source>
</reference>
<feature type="signal peptide" evidence="1">
    <location>
        <begin position="1"/>
        <end position="20"/>
    </location>
</feature>
<gene>
    <name evidence="2" type="ORF">DPX16_9636</name>
</gene>
<name>A0A3N0Y371_ANAGA</name>
<organism evidence="2 3">
    <name type="scientific">Anabarilius grahami</name>
    <name type="common">Kanglang fish</name>
    <name type="synonym">Barilius grahami</name>
    <dbReference type="NCBI Taxonomy" id="495550"/>
    <lineage>
        <taxon>Eukaryota</taxon>
        <taxon>Metazoa</taxon>
        <taxon>Chordata</taxon>
        <taxon>Craniata</taxon>
        <taxon>Vertebrata</taxon>
        <taxon>Euteleostomi</taxon>
        <taxon>Actinopterygii</taxon>
        <taxon>Neopterygii</taxon>
        <taxon>Teleostei</taxon>
        <taxon>Ostariophysi</taxon>
        <taxon>Cypriniformes</taxon>
        <taxon>Xenocyprididae</taxon>
        <taxon>Xenocypridinae</taxon>
        <taxon>Xenocypridinae incertae sedis</taxon>
        <taxon>Anabarilius</taxon>
    </lineage>
</organism>
<dbReference type="OrthoDB" id="8446997at2759"/>
<feature type="chain" id="PRO_5017924409" evidence="1">
    <location>
        <begin position="21"/>
        <end position="600"/>
    </location>
</feature>
<accession>A0A3N0Y371</accession>
<dbReference type="PANTHER" id="PTHR38706:SF2">
    <property type="match status" value="1"/>
</dbReference>